<keyword evidence="3" id="KW-0813">Transport</keyword>
<evidence type="ECO:0000256" key="6">
    <source>
        <dbReference type="ARBA" id="ARBA00022989"/>
    </source>
</evidence>
<dbReference type="PANTHER" id="PTHR22950:SF692">
    <property type="entry name" value="TRANSMEMBRANE AMINO ACID TRANSPORTER FAMILY PROTEIN"/>
    <property type="match status" value="1"/>
</dbReference>
<dbReference type="InterPro" id="IPR013057">
    <property type="entry name" value="AA_transpt_TM"/>
</dbReference>
<keyword evidence="11" id="KW-1185">Reference proteome</keyword>
<organism evidence="10 11">
    <name type="scientific">Exidia glandulosa HHB12029</name>
    <dbReference type="NCBI Taxonomy" id="1314781"/>
    <lineage>
        <taxon>Eukaryota</taxon>
        <taxon>Fungi</taxon>
        <taxon>Dikarya</taxon>
        <taxon>Basidiomycota</taxon>
        <taxon>Agaricomycotina</taxon>
        <taxon>Agaricomycetes</taxon>
        <taxon>Auriculariales</taxon>
        <taxon>Exidiaceae</taxon>
        <taxon>Exidia</taxon>
    </lineage>
</organism>
<name>A0A165PUY3_EXIGL</name>
<dbReference type="OrthoDB" id="655540at2759"/>
<evidence type="ECO:0000256" key="5">
    <source>
        <dbReference type="ARBA" id="ARBA00022970"/>
    </source>
</evidence>
<feature type="transmembrane region" description="Helical" evidence="8">
    <location>
        <begin position="363"/>
        <end position="387"/>
    </location>
</feature>
<evidence type="ECO:0000256" key="2">
    <source>
        <dbReference type="ARBA" id="ARBA00008066"/>
    </source>
</evidence>
<evidence type="ECO:0000256" key="3">
    <source>
        <dbReference type="ARBA" id="ARBA00022448"/>
    </source>
</evidence>
<sequence>MAILLGVGLLSEPLAFSYAGWIGGTILITFYGWLTCYTAKILAKLIRQDASLRTYTDIARKAFGPRATGFTSALFCLELFTLSVVLVTLFADSLHEVAPAYSADTYKILAFVILLPTTFLPLSLLSYASLVGVASTLFIIFVVVFDGLSKTQAPGSLWDPAETTWGAASPLKLTLAFGLFMAGFSGHAVIPSLALDMEQPEDFDRVMDIAFTATTFLYALIGAAGYIMFGSDISPEISQDLLHMPGYNASLNELCVWMLVVVPLTKYALASRPLNITVELLLGLNSPAPVPVHDHEHASNHTGWGAAVVIERTALVALTAAVAVLIPDFSASMAFLGSFSAFVLCVLLPICAKVAVERRCSALDAVLLAVSCAMAASGTAAAFFAAAE</sequence>
<evidence type="ECO:0000313" key="10">
    <source>
        <dbReference type="EMBL" id="KZW02702.1"/>
    </source>
</evidence>
<dbReference type="InParanoid" id="A0A165PUY3"/>
<evidence type="ECO:0000256" key="1">
    <source>
        <dbReference type="ARBA" id="ARBA00004141"/>
    </source>
</evidence>
<feature type="transmembrane region" description="Helical" evidence="8">
    <location>
        <begin position="67"/>
        <end position="91"/>
    </location>
</feature>
<accession>A0A165PUY3</accession>
<evidence type="ECO:0000256" key="7">
    <source>
        <dbReference type="ARBA" id="ARBA00023136"/>
    </source>
</evidence>
<dbReference type="PANTHER" id="PTHR22950">
    <property type="entry name" value="AMINO ACID TRANSPORTER"/>
    <property type="match status" value="1"/>
</dbReference>
<gene>
    <name evidence="10" type="ORF">EXIGLDRAFT_714402</name>
</gene>
<dbReference type="EMBL" id="KV425887">
    <property type="protein sequence ID" value="KZW02702.1"/>
    <property type="molecule type" value="Genomic_DNA"/>
</dbReference>
<feature type="transmembrane region" description="Helical" evidence="8">
    <location>
        <begin position="332"/>
        <end position="351"/>
    </location>
</feature>
<protein>
    <recommendedName>
        <fullName evidence="9">Amino acid transporter transmembrane domain-containing protein</fullName>
    </recommendedName>
</protein>
<proteinExistence type="inferred from homology"/>
<dbReference type="GO" id="GO:0015179">
    <property type="term" value="F:L-amino acid transmembrane transporter activity"/>
    <property type="evidence" value="ECO:0007669"/>
    <property type="project" value="TreeGrafter"/>
</dbReference>
<keyword evidence="7 8" id="KW-0472">Membrane</keyword>
<feature type="transmembrane region" description="Helical" evidence="8">
    <location>
        <begin position="304"/>
        <end position="326"/>
    </location>
</feature>
<feature type="transmembrane region" description="Helical" evidence="8">
    <location>
        <begin position="25"/>
        <end position="46"/>
    </location>
</feature>
<dbReference type="GO" id="GO:0005774">
    <property type="term" value="C:vacuolar membrane"/>
    <property type="evidence" value="ECO:0007669"/>
    <property type="project" value="TreeGrafter"/>
</dbReference>
<comment type="similarity">
    <text evidence="2">Belongs to the amino acid/polyamine transporter 2 family.</text>
</comment>
<comment type="subcellular location">
    <subcellularLocation>
        <location evidence="1">Membrane</location>
        <topology evidence="1">Multi-pass membrane protein</topology>
    </subcellularLocation>
</comment>
<feature type="transmembrane region" description="Helical" evidence="8">
    <location>
        <begin position="124"/>
        <end position="145"/>
    </location>
</feature>
<keyword evidence="4 8" id="KW-0812">Transmembrane</keyword>
<evidence type="ECO:0000256" key="4">
    <source>
        <dbReference type="ARBA" id="ARBA00022692"/>
    </source>
</evidence>
<reference evidence="10 11" key="1">
    <citation type="journal article" date="2016" name="Mol. Biol. Evol.">
        <title>Comparative Genomics of Early-Diverging Mushroom-Forming Fungi Provides Insights into the Origins of Lignocellulose Decay Capabilities.</title>
        <authorList>
            <person name="Nagy L.G."/>
            <person name="Riley R."/>
            <person name="Tritt A."/>
            <person name="Adam C."/>
            <person name="Daum C."/>
            <person name="Floudas D."/>
            <person name="Sun H."/>
            <person name="Yadav J.S."/>
            <person name="Pangilinan J."/>
            <person name="Larsson K.H."/>
            <person name="Matsuura K."/>
            <person name="Barry K."/>
            <person name="Labutti K."/>
            <person name="Kuo R."/>
            <person name="Ohm R.A."/>
            <person name="Bhattacharya S.S."/>
            <person name="Shirouzu T."/>
            <person name="Yoshinaga Y."/>
            <person name="Martin F.M."/>
            <person name="Grigoriev I.V."/>
            <person name="Hibbett D.S."/>
        </authorList>
    </citation>
    <scope>NUCLEOTIDE SEQUENCE [LARGE SCALE GENOMIC DNA]</scope>
    <source>
        <strain evidence="10 11">HHB12029</strain>
    </source>
</reference>
<evidence type="ECO:0000259" key="9">
    <source>
        <dbReference type="Pfam" id="PF01490"/>
    </source>
</evidence>
<evidence type="ECO:0000256" key="8">
    <source>
        <dbReference type="SAM" id="Phobius"/>
    </source>
</evidence>
<feature type="domain" description="Amino acid transporter transmembrane" evidence="9">
    <location>
        <begin position="5"/>
        <end position="357"/>
    </location>
</feature>
<evidence type="ECO:0000313" key="11">
    <source>
        <dbReference type="Proteomes" id="UP000077266"/>
    </source>
</evidence>
<keyword evidence="5" id="KW-0029">Amino-acid transport</keyword>
<dbReference type="Proteomes" id="UP000077266">
    <property type="component" value="Unassembled WGS sequence"/>
</dbReference>
<keyword evidence="6 8" id="KW-1133">Transmembrane helix</keyword>
<dbReference type="STRING" id="1314781.A0A165PUY3"/>
<feature type="transmembrane region" description="Helical" evidence="8">
    <location>
        <begin position="206"/>
        <end position="229"/>
    </location>
</feature>
<feature type="transmembrane region" description="Helical" evidence="8">
    <location>
        <begin position="173"/>
        <end position="194"/>
    </location>
</feature>
<dbReference type="Pfam" id="PF01490">
    <property type="entry name" value="Aa_trans"/>
    <property type="match status" value="1"/>
</dbReference>
<dbReference type="AlphaFoldDB" id="A0A165PUY3"/>